<dbReference type="CTD" id="20251039"/>
<dbReference type="RefSeq" id="XP_009053090.1">
    <property type="nucleotide sequence ID" value="XM_009054842.1"/>
</dbReference>
<evidence type="ECO:0000313" key="3">
    <source>
        <dbReference type="Proteomes" id="UP000030746"/>
    </source>
</evidence>
<dbReference type="InterPro" id="IPR013830">
    <property type="entry name" value="SGNH_hydro"/>
</dbReference>
<dbReference type="OrthoDB" id="6053634at2759"/>
<organism evidence="2 3">
    <name type="scientific">Lottia gigantea</name>
    <name type="common">Giant owl limpet</name>
    <dbReference type="NCBI Taxonomy" id="225164"/>
    <lineage>
        <taxon>Eukaryota</taxon>
        <taxon>Metazoa</taxon>
        <taxon>Spiralia</taxon>
        <taxon>Lophotrochozoa</taxon>
        <taxon>Mollusca</taxon>
        <taxon>Gastropoda</taxon>
        <taxon>Patellogastropoda</taxon>
        <taxon>Lottioidea</taxon>
        <taxon>Lottiidae</taxon>
        <taxon>Lottia</taxon>
    </lineage>
</organism>
<dbReference type="Pfam" id="PF13472">
    <property type="entry name" value="Lipase_GDSL_2"/>
    <property type="match status" value="1"/>
</dbReference>
<proteinExistence type="predicted"/>
<sequence>MKVAIVGHSFVRRLEEFSRDIKEPVHPEHEISFHGKGGSKLDNIFGLINELPKETKLVFIQSGGNDLSPHTSANDVAKKMLKVAERIIQVREIPVIVGTVFIRPNPRYQTPEDYDKMRIKINKEFRGMVQHKRKIVVGCHEKFFRKLRCSYMLEDGVHLNPVGQKAFMFFIRKKINGALQKFYNLHGPHFKIRPSQVSKNKKELMKLQGSYTSPGTNKRRRHV</sequence>
<dbReference type="HOGENOM" id="CLU_1241355_0_0_1"/>
<protein>
    <recommendedName>
        <fullName evidence="1">SGNH hydrolase-type esterase domain-containing protein</fullName>
    </recommendedName>
</protein>
<keyword evidence="3" id="KW-1185">Reference proteome</keyword>
<dbReference type="SUPFAM" id="SSF52266">
    <property type="entry name" value="SGNH hydrolase"/>
    <property type="match status" value="1"/>
</dbReference>
<dbReference type="OMA" id="IWSYANY"/>
<reference evidence="2 3" key="1">
    <citation type="journal article" date="2013" name="Nature">
        <title>Insights into bilaterian evolution from three spiralian genomes.</title>
        <authorList>
            <person name="Simakov O."/>
            <person name="Marletaz F."/>
            <person name="Cho S.J."/>
            <person name="Edsinger-Gonzales E."/>
            <person name="Havlak P."/>
            <person name="Hellsten U."/>
            <person name="Kuo D.H."/>
            <person name="Larsson T."/>
            <person name="Lv J."/>
            <person name="Arendt D."/>
            <person name="Savage R."/>
            <person name="Osoegawa K."/>
            <person name="de Jong P."/>
            <person name="Grimwood J."/>
            <person name="Chapman J.A."/>
            <person name="Shapiro H."/>
            <person name="Aerts A."/>
            <person name="Otillar R.P."/>
            <person name="Terry A.Y."/>
            <person name="Boore J.L."/>
            <person name="Grigoriev I.V."/>
            <person name="Lindberg D.R."/>
            <person name="Seaver E.C."/>
            <person name="Weisblat D.A."/>
            <person name="Putnam N.H."/>
            <person name="Rokhsar D.S."/>
        </authorList>
    </citation>
    <scope>NUCLEOTIDE SEQUENCE [LARGE SCALE GENOMIC DNA]</scope>
</reference>
<gene>
    <name evidence="2" type="ORF">LOTGIDRAFT_239367</name>
</gene>
<dbReference type="Gene3D" id="3.40.50.1110">
    <property type="entry name" value="SGNH hydrolase"/>
    <property type="match status" value="1"/>
</dbReference>
<accession>V4C3U3</accession>
<feature type="domain" description="SGNH hydrolase-type esterase" evidence="1">
    <location>
        <begin position="50"/>
        <end position="166"/>
    </location>
</feature>
<dbReference type="CDD" id="cd00229">
    <property type="entry name" value="SGNH_hydrolase"/>
    <property type="match status" value="1"/>
</dbReference>
<dbReference type="KEGG" id="lgi:LOTGIDRAFT_239367"/>
<dbReference type="AlphaFoldDB" id="V4C3U3"/>
<dbReference type="Proteomes" id="UP000030746">
    <property type="component" value="Unassembled WGS sequence"/>
</dbReference>
<name>V4C3U3_LOTGI</name>
<dbReference type="EMBL" id="KB201531">
    <property type="protein sequence ID" value="ESO96219.1"/>
    <property type="molecule type" value="Genomic_DNA"/>
</dbReference>
<evidence type="ECO:0000313" key="2">
    <source>
        <dbReference type="EMBL" id="ESO96219.1"/>
    </source>
</evidence>
<dbReference type="GeneID" id="20251039"/>
<evidence type="ECO:0000259" key="1">
    <source>
        <dbReference type="Pfam" id="PF13472"/>
    </source>
</evidence>
<dbReference type="InterPro" id="IPR036514">
    <property type="entry name" value="SGNH_hydro_sf"/>
</dbReference>